<feature type="region of interest" description="Disordered" evidence="6">
    <location>
        <begin position="118"/>
        <end position="190"/>
    </location>
</feature>
<dbReference type="PANTHER" id="PTHR47999">
    <property type="entry name" value="TRANSCRIPTION FACTOR MYB8-RELATED-RELATED"/>
    <property type="match status" value="1"/>
</dbReference>
<feature type="domain" description="HTH myb-type" evidence="8">
    <location>
        <begin position="9"/>
        <end position="61"/>
    </location>
</feature>
<evidence type="ECO:0000259" key="8">
    <source>
        <dbReference type="PROSITE" id="PS51294"/>
    </source>
</evidence>
<keyword evidence="4" id="KW-0804">Transcription</keyword>
<dbReference type="PROSITE" id="PS51294">
    <property type="entry name" value="HTH_MYB"/>
    <property type="match status" value="2"/>
</dbReference>
<dbReference type="InterPro" id="IPR017930">
    <property type="entry name" value="Myb_dom"/>
</dbReference>
<evidence type="ECO:0000259" key="7">
    <source>
        <dbReference type="PROSITE" id="PS50090"/>
    </source>
</evidence>
<keyword evidence="2" id="KW-0805">Transcription regulation</keyword>
<dbReference type="InterPro" id="IPR001005">
    <property type="entry name" value="SANT/Myb"/>
</dbReference>
<dbReference type="CDD" id="cd00167">
    <property type="entry name" value="SANT"/>
    <property type="match status" value="2"/>
</dbReference>
<evidence type="ECO:0000256" key="1">
    <source>
        <dbReference type="ARBA" id="ARBA00004123"/>
    </source>
</evidence>
<feature type="domain" description="Myb-like" evidence="7">
    <location>
        <begin position="9"/>
        <end position="61"/>
    </location>
</feature>
<dbReference type="PANTHER" id="PTHR47999:SF6">
    <property type="entry name" value="MYB-RELATED PROTEIN P"/>
    <property type="match status" value="1"/>
</dbReference>
<dbReference type="Gene3D" id="1.10.10.60">
    <property type="entry name" value="Homeodomain-like"/>
    <property type="match status" value="2"/>
</dbReference>
<gene>
    <name evidence="9" type="ORF">ACMD2_17272</name>
</gene>
<reference evidence="9 10" key="1">
    <citation type="journal article" date="2016" name="DNA Res.">
        <title>The draft genome of MD-2 pineapple using hybrid error correction of long reads.</title>
        <authorList>
            <person name="Redwan R.M."/>
            <person name="Saidin A."/>
            <person name="Kumar S.V."/>
        </authorList>
    </citation>
    <scope>NUCLEOTIDE SEQUENCE [LARGE SCALE GENOMIC DNA]</scope>
    <source>
        <strain evidence="10">cv. MD2</strain>
        <tissue evidence="9">Leaf</tissue>
    </source>
</reference>
<dbReference type="PROSITE" id="PS50090">
    <property type="entry name" value="MYB_LIKE"/>
    <property type="match status" value="2"/>
</dbReference>
<dbReference type="GO" id="GO:0005634">
    <property type="term" value="C:nucleus"/>
    <property type="evidence" value="ECO:0007669"/>
    <property type="project" value="UniProtKB-SubCell"/>
</dbReference>
<dbReference type="GO" id="GO:0003677">
    <property type="term" value="F:DNA binding"/>
    <property type="evidence" value="ECO:0007669"/>
    <property type="project" value="UniProtKB-KW"/>
</dbReference>
<dbReference type="SUPFAM" id="SSF46689">
    <property type="entry name" value="Homeodomain-like"/>
    <property type="match status" value="1"/>
</dbReference>
<feature type="compositionally biased region" description="Low complexity" evidence="6">
    <location>
        <begin position="157"/>
        <end position="168"/>
    </location>
</feature>
<dbReference type="InterPro" id="IPR015495">
    <property type="entry name" value="Myb_TF_plants"/>
</dbReference>
<dbReference type="Proteomes" id="UP000092600">
    <property type="component" value="Unassembled WGS sequence"/>
</dbReference>
<evidence type="ECO:0000256" key="4">
    <source>
        <dbReference type="ARBA" id="ARBA00023163"/>
    </source>
</evidence>
<keyword evidence="5" id="KW-0539">Nucleus</keyword>
<feature type="compositionally biased region" description="Basic residues" evidence="6">
    <location>
        <begin position="137"/>
        <end position="154"/>
    </location>
</feature>
<sequence length="335" mass="36782">MGRAPCCEKVGLKKGRWSKEEDEILVKYISANGEGSWRSLPKNAGLLRCGKSCRLRWINYLRADLKRGNISKEEEEIIITLHATFGNRWSLIATHLPGRTDNEIKNYWNSHLSRSIHSFRPPAPAGGGSGDGELGKLGRRRGGRTKRSAMKRHNTTSAASASASASAAVGSNRSPPAPAAQSEHEGQNQTSSAITFEGVDHHEQCCGDHGMVMSELLSPTLVDMEAVLLCASTSEESVGCCGSQSHEERESCELGEEEEVVVVMGDGEDQGGDLGPTQSEEEEEERMDWDLKGLEAKLWEEMEGEDEMWPCVWESSDQDGYNEDLLLSWLLSDAL</sequence>
<feature type="region of interest" description="Disordered" evidence="6">
    <location>
        <begin position="266"/>
        <end position="287"/>
    </location>
</feature>
<evidence type="ECO:0000256" key="3">
    <source>
        <dbReference type="ARBA" id="ARBA00023125"/>
    </source>
</evidence>
<comment type="caution">
    <text evidence="9">The sequence shown here is derived from an EMBL/GenBank/DDBJ whole genome shotgun (WGS) entry which is preliminary data.</text>
</comment>
<feature type="domain" description="HTH myb-type" evidence="8">
    <location>
        <begin position="62"/>
        <end position="116"/>
    </location>
</feature>
<accession>A0A199VNI6</accession>
<dbReference type="InterPro" id="IPR009057">
    <property type="entry name" value="Homeodomain-like_sf"/>
</dbReference>
<proteinExistence type="predicted"/>
<dbReference type="Pfam" id="PF00249">
    <property type="entry name" value="Myb_DNA-binding"/>
    <property type="match status" value="2"/>
</dbReference>
<dbReference type="STRING" id="4615.A0A199VNI6"/>
<evidence type="ECO:0000256" key="5">
    <source>
        <dbReference type="ARBA" id="ARBA00023242"/>
    </source>
</evidence>
<evidence type="ECO:0000256" key="6">
    <source>
        <dbReference type="SAM" id="MobiDB-lite"/>
    </source>
</evidence>
<protein>
    <submittedName>
        <fullName evidence="9">Myb-related protein P</fullName>
    </submittedName>
</protein>
<organism evidence="9 10">
    <name type="scientific">Ananas comosus</name>
    <name type="common">Pineapple</name>
    <name type="synonym">Ananas ananas</name>
    <dbReference type="NCBI Taxonomy" id="4615"/>
    <lineage>
        <taxon>Eukaryota</taxon>
        <taxon>Viridiplantae</taxon>
        <taxon>Streptophyta</taxon>
        <taxon>Embryophyta</taxon>
        <taxon>Tracheophyta</taxon>
        <taxon>Spermatophyta</taxon>
        <taxon>Magnoliopsida</taxon>
        <taxon>Liliopsida</taxon>
        <taxon>Poales</taxon>
        <taxon>Bromeliaceae</taxon>
        <taxon>Bromelioideae</taxon>
        <taxon>Ananas</taxon>
    </lineage>
</organism>
<comment type="subcellular location">
    <subcellularLocation>
        <location evidence="1">Nucleus</location>
    </subcellularLocation>
</comment>
<dbReference type="EMBL" id="LSRQ01001245">
    <property type="protein sequence ID" value="OAY78588.1"/>
    <property type="molecule type" value="Genomic_DNA"/>
</dbReference>
<keyword evidence="3" id="KW-0238">DNA-binding</keyword>
<evidence type="ECO:0000313" key="10">
    <source>
        <dbReference type="Proteomes" id="UP000092600"/>
    </source>
</evidence>
<dbReference type="AlphaFoldDB" id="A0A199VNI6"/>
<name>A0A199VNI6_ANACO</name>
<evidence type="ECO:0000256" key="2">
    <source>
        <dbReference type="ARBA" id="ARBA00023015"/>
    </source>
</evidence>
<evidence type="ECO:0000313" key="9">
    <source>
        <dbReference type="EMBL" id="OAY78588.1"/>
    </source>
</evidence>
<feature type="domain" description="Myb-like" evidence="7">
    <location>
        <begin position="62"/>
        <end position="112"/>
    </location>
</feature>
<dbReference type="FunFam" id="1.10.10.60:FF:000121">
    <property type="entry name" value="Myb transcription factor"/>
    <property type="match status" value="1"/>
</dbReference>
<dbReference type="SMART" id="SM00717">
    <property type="entry name" value="SANT"/>
    <property type="match status" value="2"/>
</dbReference>